<keyword evidence="1" id="KW-1133">Transmembrane helix</keyword>
<feature type="transmembrane region" description="Helical" evidence="1">
    <location>
        <begin position="362"/>
        <end position="379"/>
    </location>
</feature>
<dbReference type="GO" id="GO:0016747">
    <property type="term" value="F:acyltransferase activity, transferring groups other than amino-acyl groups"/>
    <property type="evidence" value="ECO:0007669"/>
    <property type="project" value="InterPro"/>
</dbReference>
<protein>
    <submittedName>
        <fullName evidence="3">Acyltransferase family protein</fullName>
    </submittedName>
</protein>
<sequence>MSTPPDLLVASDSAVISPAPDVRPLAEAAVIPVSAVKPKERYVYLDAMKGVMILWGIPVHACVISHSAFFHLVSDISNCVRMEAFFMISGFLSYMLVKRYGASTIMRKRVIATGIPLLTVVLLLNPVTNWLILHYQVDKAAALTPELKVVAPTLGEFFTGKIPWQFFDDRAKITWNWHLHIWFLAVLLCLASLSSPIIHALDRTKKALRSLPSRLPDWMILSLAAAAAVFLCVVARLGYEAAIKPFTSPSFHYPLRMVGYYFAFFALGMAMYCSPRLLRIFTNCHWFQLALAGLLLWAARLWQAGFTPGTHSLAKKISEVTALSAEVYVAVAFVPVLFAFFKRFCSGTEGTMRLSPGHGLHLLASGVILAIATRFGHLLPSHAQTWSEIHVGLPAFVAEIGLTPARFSSGLMLAAQGYFFVMVCLVIFGLFERFIKKAGAPMHFVAESAFCVYLFHYLVIYLNALWLRNWVGIDDDFMLSLLVTLFTAGITMGIYVAVERSVILRCLFLGKLPKRQAGK</sequence>
<feature type="transmembrane region" description="Helical" evidence="1">
    <location>
        <begin position="322"/>
        <end position="341"/>
    </location>
</feature>
<keyword evidence="4" id="KW-1185">Reference proteome</keyword>
<accession>A0A858RH34</accession>
<dbReference type="InterPro" id="IPR002656">
    <property type="entry name" value="Acyl_transf_3_dom"/>
</dbReference>
<feature type="transmembrane region" description="Helical" evidence="1">
    <location>
        <begin position="179"/>
        <end position="198"/>
    </location>
</feature>
<dbReference type="RefSeq" id="WP_169454167.1">
    <property type="nucleotide sequence ID" value="NZ_CP051774.1"/>
</dbReference>
<keyword evidence="1" id="KW-0472">Membrane</keyword>
<feature type="transmembrane region" description="Helical" evidence="1">
    <location>
        <begin position="443"/>
        <end position="465"/>
    </location>
</feature>
<evidence type="ECO:0000259" key="2">
    <source>
        <dbReference type="Pfam" id="PF01757"/>
    </source>
</evidence>
<evidence type="ECO:0000256" key="1">
    <source>
        <dbReference type="SAM" id="Phobius"/>
    </source>
</evidence>
<feature type="transmembrane region" description="Helical" evidence="1">
    <location>
        <begin position="411"/>
        <end position="431"/>
    </location>
</feature>
<proteinExistence type="predicted"/>
<reference evidence="3 4" key="1">
    <citation type="submission" date="2020-04" db="EMBL/GenBank/DDBJ databases">
        <title>Luteolibacter sp. G-1-1-1 isolated from soil.</title>
        <authorList>
            <person name="Dahal R.H."/>
        </authorList>
    </citation>
    <scope>NUCLEOTIDE SEQUENCE [LARGE SCALE GENOMIC DNA]</scope>
    <source>
        <strain evidence="3 4">G-1-1-1</strain>
    </source>
</reference>
<dbReference type="Proteomes" id="UP000501812">
    <property type="component" value="Chromosome"/>
</dbReference>
<feature type="transmembrane region" description="Helical" evidence="1">
    <location>
        <begin position="51"/>
        <end position="74"/>
    </location>
</feature>
<evidence type="ECO:0000313" key="4">
    <source>
        <dbReference type="Proteomes" id="UP000501812"/>
    </source>
</evidence>
<feature type="transmembrane region" description="Helical" evidence="1">
    <location>
        <begin position="477"/>
        <end position="498"/>
    </location>
</feature>
<name>A0A858RH34_9BACT</name>
<dbReference type="InterPro" id="IPR050623">
    <property type="entry name" value="Glucan_succinyl_AcylTrfase"/>
</dbReference>
<gene>
    <name evidence="3" type="ORF">HHL09_08670</name>
</gene>
<evidence type="ECO:0000313" key="3">
    <source>
        <dbReference type="EMBL" id="QJE95854.1"/>
    </source>
</evidence>
<keyword evidence="1" id="KW-0812">Transmembrane</keyword>
<dbReference type="EMBL" id="CP051774">
    <property type="protein sequence ID" value="QJE95854.1"/>
    <property type="molecule type" value="Genomic_DNA"/>
</dbReference>
<feature type="transmembrane region" description="Helical" evidence="1">
    <location>
        <begin position="284"/>
        <end position="302"/>
    </location>
</feature>
<keyword evidence="3" id="KW-0808">Transferase</keyword>
<dbReference type="Pfam" id="PF01757">
    <property type="entry name" value="Acyl_transf_3"/>
    <property type="match status" value="1"/>
</dbReference>
<feature type="transmembrane region" description="Helical" evidence="1">
    <location>
        <begin position="80"/>
        <end position="97"/>
    </location>
</feature>
<dbReference type="AlphaFoldDB" id="A0A858RH34"/>
<feature type="domain" description="Acyltransferase 3" evidence="2">
    <location>
        <begin position="43"/>
        <end position="340"/>
    </location>
</feature>
<feature type="transmembrane region" description="Helical" evidence="1">
    <location>
        <begin position="251"/>
        <end position="272"/>
    </location>
</feature>
<dbReference type="KEGG" id="luo:HHL09_08670"/>
<feature type="transmembrane region" description="Helical" evidence="1">
    <location>
        <begin position="109"/>
        <end position="133"/>
    </location>
</feature>
<feature type="transmembrane region" description="Helical" evidence="1">
    <location>
        <begin position="218"/>
        <end position="239"/>
    </location>
</feature>
<keyword evidence="3" id="KW-0012">Acyltransferase</keyword>
<dbReference type="PANTHER" id="PTHR36927:SF1">
    <property type="entry name" value="MDO-LIKE PROTEIN"/>
    <property type="match status" value="1"/>
</dbReference>
<dbReference type="PANTHER" id="PTHR36927">
    <property type="entry name" value="BLR4337 PROTEIN"/>
    <property type="match status" value="1"/>
</dbReference>
<organism evidence="3 4">
    <name type="scientific">Luteolibacter luteus</name>
    <dbReference type="NCBI Taxonomy" id="2728835"/>
    <lineage>
        <taxon>Bacteria</taxon>
        <taxon>Pseudomonadati</taxon>
        <taxon>Verrucomicrobiota</taxon>
        <taxon>Verrucomicrobiia</taxon>
        <taxon>Verrucomicrobiales</taxon>
        <taxon>Verrucomicrobiaceae</taxon>
        <taxon>Luteolibacter</taxon>
    </lineage>
</organism>